<protein>
    <submittedName>
        <fullName evidence="1">Radical SAM protein</fullName>
    </submittedName>
</protein>
<feature type="non-terminal residue" evidence="1">
    <location>
        <position position="1"/>
    </location>
</feature>
<gene>
    <name evidence="1" type="ORF">EZH24_13860</name>
</gene>
<evidence type="ECO:0000313" key="2">
    <source>
        <dbReference type="Proteomes" id="UP000310168"/>
    </source>
</evidence>
<proteinExistence type="predicted"/>
<evidence type="ECO:0000313" key="1">
    <source>
        <dbReference type="EMBL" id="TKZ15772.1"/>
    </source>
</evidence>
<name>A0ABY2TMC1_9SPIR</name>
<feature type="non-terminal residue" evidence="1">
    <location>
        <position position="77"/>
    </location>
</feature>
<dbReference type="EMBL" id="SJDU01000943">
    <property type="protein sequence ID" value="TKZ15772.1"/>
    <property type="molecule type" value="Genomic_DNA"/>
</dbReference>
<reference evidence="1 2" key="1">
    <citation type="journal article" date="2019" name="Anaerobe">
        <title>Brachyspira catarrhinii sp. nov., an anaerobic intestinal spirochaete isolated from vervet monkeys may have been misidentified as Brachyspira aalborgi in previous studies.</title>
        <authorList>
            <person name="Phillips N.D."/>
            <person name="La T."/>
            <person name="Hampson D.J."/>
        </authorList>
    </citation>
    <scope>NUCLEOTIDE SEQUENCE [LARGE SCALE GENOMIC DNA]</scope>
    <source>
        <strain evidence="1 2">Z12</strain>
    </source>
</reference>
<organism evidence="1 2">
    <name type="scientific">Brachyspira catarrhinii</name>
    <dbReference type="NCBI Taxonomy" id="2528966"/>
    <lineage>
        <taxon>Bacteria</taxon>
        <taxon>Pseudomonadati</taxon>
        <taxon>Spirochaetota</taxon>
        <taxon>Spirochaetia</taxon>
        <taxon>Brachyspirales</taxon>
        <taxon>Brachyspiraceae</taxon>
        <taxon>Brachyspira</taxon>
    </lineage>
</organism>
<sequence>KFAKFSADIRAKYKELKDKINYKEDSYNIVKINENLSNNSELYNVINSYESKFENIKNNINKLAWWIPVKKWRDDFR</sequence>
<keyword evidence="2" id="KW-1185">Reference proteome</keyword>
<dbReference type="Proteomes" id="UP000310168">
    <property type="component" value="Unassembled WGS sequence"/>
</dbReference>
<accession>A0ABY2TMC1</accession>
<comment type="caution">
    <text evidence="1">The sequence shown here is derived from an EMBL/GenBank/DDBJ whole genome shotgun (WGS) entry which is preliminary data.</text>
</comment>